<evidence type="ECO:0000256" key="3">
    <source>
        <dbReference type="ARBA" id="ARBA00023251"/>
    </source>
</evidence>
<dbReference type="EMBL" id="JBHTLU010000042">
    <property type="protein sequence ID" value="MFD1224166.1"/>
    <property type="molecule type" value="Genomic_DNA"/>
</dbReference>
<dbReference type="Pfam" id="PF19581">
    <property type="entry name" value="Glyoxalase_7"/>
    <property type="match status" value="1"/>
</dbReference>
<dbReference type="CDD" id="cd08349">
    <property type="entry name" value="BLMA_like"/>
    <property type="match status" value="1"/>
</dbReference>
<dbReference type="SUPFAM" id="SSF54593">
    <property type="entry name" value="Glyoxalase/Bleomycin resistance protein/Dihydroxybiphenyl dioxygenase"/>
    <property type="match status" value="1"/>
</dbReference>
<protein>
    <recommendedName>
        <fullName evidence="2">Bleomycin resistance protein</fullName>
    </recommendedName>
</protein>
<dbReference type="PROSITE" id="PS51819">
    <property type="entry name" value="VOC"/>
    <property type="match status" value="1"/>
</dbReference>
<comment type="similarity">
    <text evidence="1">Belongs to the bleomycin resistance protein family.</text>
</comment>
<keyword evidence="6" id="KW-1185">Reference proteome</keyword>
<comment type="caution">
    <text evidence="5">The sequence shown here is derived from an EMBL/GenBank/DDBJ whole genome shotgun (WGS) entry which is preliminary data.</text>
</comment>
<keyword evidence="3" id="KW-0046">Antibiotic resistance</keyword>
<name>A0ABW3UUX1_9BACL</name>
<evidence type="ECO:0000256" key="1">
    <source>
        <dbReference type="ARBA" id="ARBA00011051"/>
    </source>
</evidence>
<dbReference type="InterPro" id="IPR000335">
    <property type="entry name" value="Bleomycin-R"/>
</dbReference>
<dbReference type="RefSeq" id="WP_345592803.1">
    <property type="nucleotide sequence ID" value="NZ_BAABJG010000036.1"/>
</dbReference>
<dbReference type="InterPro" id="IPR037523">
    <property type="entry name" value="VOC_core"/>
</dbReference>
<dbReference type="Proteomes" id="UP001597180">
    <property type="component" value="Unassembled WGS sequence"/>
</dbReference>
<dbReference type="Gene3D" id="3.10.180.10">
    <property type="entry name" value="2,3-Dihydroxybiphenyl 1,2-Dioxygenase, domain 1"/>
    <property type="match status" value="1"/>
</dbReference>
<evidence type="ECO:0000313" key="6">
    <source>
        <dbReference type="Proteomes" id="UP001597180"/>
    </source>
</evidence>
<sequence length="126" mass="14873">MDKPQQYQLHSVIPILRMFDVEKTQQFYLHYLEFELDWEHRYEDNFPLYMQISNGSCVLHLSEHHGDCCPGAAVRIETKHIEALYARLSAKQYKYMKPGLETAPWGAKEITVLDPAGNRLIFYEHE</sequence>
<organism evidence="5 6">
    <name type="scientific">Paenibacillus vulneris</name>
    <dbReference type="NCBI Taxonomy" id="1133364"/>
    <lineage>
        <taxon>Bacteria</taxon>
        <taxon>Bacillati</taxon>
        <taxon>Bacillota</taxon>
        <taxon>Bacilli</taxon>
        <taxon>Bacillales</taxon>
        <taxon>Paenibacillaceae</taxon>
        <taxon>Paenibacillus</taxon>
    </lineage>
</organism>
<gene>
    <name evidence="5" type="ORF">ACFQ4B_29070</name>
</gene>
<accession>A0ABW3UUX1</accession>
<feature type="domain" description="VOC" evidence="4">
    <location>
        <begin position="8"/>
        <end position="125"/>
    </location>
</feature>
<evidence type="ECO:0000313" key="5">
    <source>
        <dbReference type="EMBL" id="MFD1224166.1"/>
    </source>
</evidence>
<evidence type="ECO:0000259" key="4">
    <source>
        <dbReference type="PROSITE" id="PS51819"/>
    </source>
</evidence>
<dbReference type="InterPro" id="IPR029068">
    <property type="entry name" value="Glyas_Bleomycin-R_OHBP_Dase"/>
</dbReference>
<reference evidence="6" key="1">
    <citation type="journal article" date="2019" name="Int. J. Syst. Evol. Microbiol.">
        <title>The Global Catalogue of Microorganisms (GCM) 10K type strain sequencing project: providing services to taxonomists for standard genome sequencing and annotation.</title>
        <authorList>
            <consortium name="The Broad Institute Genomics Platform"/>
            <consortium name="The Broad Institute Genome Sequencing Center for Infectious Disease"/>
            <person name="Wu L."/>
            <person name="Ma J."/>
        </authorList>
    </citation>
    <scope>NUCLEOTIDE SEQUENCE [LARGE SCALE GENOMIC DNA]</scope>
    <source>
        <strain evidence="6">CCUG 53270</strain>
    </source>
</reference>
<proteinExistence type="inferred from homology"/>
<evidence type="ECO:0000256" key="2">
    <source>
        <dbReference type="ARBA" id="ARBA00021572"/>
    </source>
</evidence>